<dbReference type="InterPro" id="IPR020846">
    <property type="entry name" value="MFS_dom"/>
</dbReference>
<evidence type="ECO:0000259" key="6">
    <source>
        <dbReference type="PROSITE" id="PS50850"/>
    </source>
</evidence>
<feature type="transmembrane region" description="Helical" evidence="5">
    <location>
        <begin position="21"/>
        <end position="48"/>
    </location>
</feature>
<dbReference type="GeneID" id="18911330"/>
<evidence type="ECO:0000313" key="7">
    <source>
        <dbReference type="EMBL" id="EKM52354.1"/>
    </source>
</evidence>
<dbReference type="GO" id="GO:0022857">
    <property type="term" value="F:transmembrane transporter activity"/>
    <property type="evidence" value="ECO:0007669"/>
    <property type="project" value="InterPro"/>
</dbReference>
<dbReference type="KEGG" id="pco:PHACADRAFT_198415"/>
<evidence type="ECO:0000256" key="2">
    <source>
        <dbReference type="ARBA" id="ARBA00022692"/>
    </source>
</evidence>
<feature type="transmembrane region" description="Helical" evidence="5">
    <location>
        <begin position="177"/>
        <end position="201"/>
    </location>
</feature>
<dbReference type="SUPFAM" id="SSF103473">
    <property type="entry name" value="MFS general substrate transporter"/>
    <property type="match status" value="1"/>
</dbReference>
<evidence type="ECO:0000313" key="8">
    <source>
        <dbReference type="Proteomes" id="UP000008370"/>
    </source>
</evidence>
<keyword evidence="3 5" id="KW-1133">Transmembrane helix</keyword>
<feature type="transmembrane region" description="Helical" evidence="5">
    <location>
        <begin position="115"/>
        <end position="138"/>
    </location>
</feature>
<keyword evidence="4 5" id="KW-0472">Membrane</keyword>
<dbReference type="Pfam" id="PF07690">
    <property type="entry name" value="MFS_1"/>
    <property type="match status" value="1"/>
</dbReference>
<organism evidence="7 8">
    <name type="scientific">Phanerochaete carnosa (strain HHB-10118-sp)</name>
    <name type="common">White-rot fungus</name>
    <name type="synonym">Peniophora carnosa</name>
    <dbReference type="NCBI Taxonomy" id="650164"/>
    <lineage>
        <taxon>Eukaryota</taxon>
        <taxon>Fungi</taxon>
        <taxon>Dikarya</taxon>
        <taxon>Basidiomycota</taxon>
        <taxon>Agaricomycotina</taxon>
        <taxon>Agaricomycetes</taxon>
        <taxon>Polyporales</taxon>
        <taxon>Phanerochaetaceae</taxon>
        <taxon>Phanerochaete</taxon>
    </lineage>
</organism>
<dbReference type="InterPro" id="IPR011701">
    <property type="entry name" value="MFS"/>
</dbReference>
<feature type="transmembrane region" description="Helical" evidence="5">
    <location>
        <begin position="150"/>
        <end position="171"/>
    </location>
</feature>
<dbReference type="Proteomes" id="UP000008370">
    <property type="component" value="Unassembled WGS sequence"/>
</dbReference>
<dbReference type="InterPro" id="IPR036259">
    <property type="entry name" value="MFS_trans_sf"/>
</dbReference>
<sequence>MSGDGRVKLTSTGPTSARRGIRFWLIILAVCMFVFLSALEFSAVATALPTITHDLNGGKFVWIASAYGLASTVFLPASGGMADIWSCKPFMLLWLGMFGLESTLCSEAQNMNWLIAARIQGVGGGGILSVSSIIILDLVPLRERATYNGLIGMTWGVAAAIGPIIGGALAQHSAWRWLFYLNLPITGVATLLIAAFLRVWTPGGLFSEKLSRMDWIGNVLIIGSSSLIVISLTWGRVKFSWSSA</sequence>
<feature type="transmembrane region" description="Helical" evidence="5">
    <location>
        <begin position="213"/>
        <end position="234"/>
    </location>
</feature>
<keyword evidence="2 5" id="KW-0812">Transmembrane</keyword>
<dbReference type="OrthoDB" id="3437016at2759"/>
<reference evidence="7 8" key="1">
    <citation type="journal article" date="2012" name="BMC Genomics">
        <title>Comparative genomics of the white-rot fungi, Phanerochaete carnosa and P. chrysosporium, to elucidate the genetic basis of the distinct wood types they colonize.</title>
        <authorList>
            <person name="Suzuki H."/>
            <person name="MacDonald J."/>
            <person name="Syed K."/>
            <person name="Salamov A."/>
            <person name="Hori C."/>
            <person name="Aerts A."/>
            <person name="Henrissat B."/>
            <person name="Wiebenga A."/>
            <person name="vanKuyk P.A."/>
            <person name="Barry K."/>
            <person name="Lindquist E."/>
            <person name="LaButti K."/>
            <person name="Lapidus A."/>
            <person name="Lucas S."/>
            <person name="Coutinho P."/>
            <person name="Gong Y."/>
            <person name="Samejima M."/>
            <person name="Mahadevan R."/>
            <person name="Abou-Zaid M."/>
            <person name="de Vries R.P."/>
            <person name="Igarashi K."/>
            <person name="Yadav J.S."/>
            <person name="Grigoriev I.V."/>
            <person name="Master E.R."/>
        </authorList>
    </citation>
    <scope>NUCLEOTIDE SEQUENCE [LARGE SCALE GENOMIC DNA]</scope>
    <source>
        <strain evidence="7 8">HHB-10118-sp</strain>
    </source>
</reference>
<dbReference type="PANTHER" id="PTHR23501:SF102">
    <property type="entry name" value="DRUG TRANSPORTER, PUTATIVE (AFU_ORTHOLOGUE AFUA_3G08530)-RELATED"/>
    <property type="match status" value="1"/>
</dbReference>
<dbReference type="STRING" id="650164.K5W0G7"/>
<dbReference type="InParanoid" id="K5W0G7"/>
<dbReference type="GO" id="GO:0005886">
    <property type="term" value="C:plasma membrane"/>
    <property type="evidence" value="ECO:0007669"/>
    <property type="project" value="TreeGrafter"/>
</dbReference>
<proteinExistence type="predicted"/>
<dbReference type="PRINTS" id="PR01036">
    <property type="entry name" value="TCRTETB"/>
</dbReference>
<dbReference type="Gene3D" id="1.20.1720.10">
    <property type="entry name" value="Multidrug resistance protein D"/>
    <property type="match status" value="1"/>
</dbReference>
<keyword evidence="8" id="KW-1185">Reference proteome</keyword>
<dbReference type="AlphaFoldDB" id="K5W0G7"/>
<dbReference type="EMBL" id="JH930475">
    <property type="protein sequence ID" value="EKM52354.1"/>
    <property type="molecule type" value="Genomic_DNA"/>
</dbReference>
<feature type="domain" description="Major facilitator superfamily (MFS) profile" evidence="6">
    <location>
        <begin position="26"/>
        <end position="244"/>
    </location>
</feature>
<evidence type="ECO:0000256" key="5">
    <source>
        <dbReference type="SAM" id="Phobius"/>
    </source>
</evidence>
<comment type="subcellular location">
    <subcellularLocation>
        <location evidence="1">Membrane</location>
        <topology evidence="1">Multi-pass membrane protein</topology>
    </subcellularLocation>
</comment>
<accession>K5W0G7</accession>
<feature type="transmembrane region" description="Helical" evidence="5">
    <location>
        <begin position="60"/>
        <end position="78"/>
    </location>
</feature>
<dbReference type="PANTHER" id="PTHR23501">
    <property type="entry name" value="MAJOR FACILITATOR SUPERFAMILY"/>
    <property type="match status" value="1"/>
</dbReference>
<dbReference type="RefSeq" id="XP_007398701.1">
    <property type="nucleotide sequence ID" value="XM_007398639.1"/>
</dbReference>
<name>K5W0G7_PHACS</name>
<evidence type="ECO:0000256" key="4">
    <source>
        <dbReference type="ARBA" id="ARBA00023136"/>
    </source>
</evidence>
<evidence type="ECO:0000256" key="3">
    <source>
        <dbReference type="ARBA" id="ARBA00022989"/>
    </source>
</evidence>
<dbReference type="PROSITE" id="PS50850">
    <property type="entry name" value="MFS"/>
    <property type="match status" value="1"/>
</dbReference>
<gene>
    <name evidence="7" type="ORF">PHACADRAFT_198415</name>
</gene>
<evidence type="ECO:0000256" key="1">
    <source>
        <dbReference type="ARBA" id="ARBA00004141"/>
    </source>
</evidence>
<dbReference type="HOGENOM" id="CLU_000960_10_0_1"/>
<protein>
    <recommendedName>
        <fullName evidence="6">Major facilitator superfamily (MFS) profile domain-containing protein</fullName>
    </recommendedName>
</protein>